<reference evidence="5 6" key="1">
    <citation type="submission" date="2018-03" db="EMBL/GenBank/DDBJ databases">
        <title>Genomic Encyclopedia of Archaeal and Bacterial Type Strains, Phase II (KMG-II): from individual species to whole genera.</title>
        <authorList>
            <person name="Goeker M."/>
        </authorList>
    </citation>
    <scope>NUCLEOTIDE SEQUENCE [LARGE SCALE GENOMIC DNA]</scope>
    <source>
        <strain evidence="5 6">DSM 45312</strain>
    </source>
</reference>
<dbReference type="PANTHER" id="PTHR10434">
    <property type="entry name" value="1-ACYL-SN-GLYCEROL-3-PHOSPHATE ACYLTRANSFERASE"/>
    <property type="match status" value="1"/>
</dbReference>
<name>A0A2P8DSB4_9ACTN</name>
<dbReference type="AlphaFoldDB" id="A0A2P8DSB4"/>
<accession>A0A2P8DSB4</accession>
<sequence length="247" mass="26305">MTLYGLAKAVIAPVTRALWPIEVEGVEHVPASGPVILACNHLSNIDPLFIGVVTPREVAFIAKRELFAEGNLAQRLFTRALRAIGQLSVDRRPGQSSQEAMDDSLAALKGGQVFGIFPEGTRSPDGRLHRGQTGLAWLALTAGAPVVPMALTGTSRILPSGRRIPALRRVGVRFGAPVDLSPWQGEAAKARSRRAATDEVMAAIQKLSGQEQVPRFASSVKAELNAAAADRARPGRGRRGGSGEQRR</sequence>
<comment type="caution">
    <text evidence="5">The sequence shown here is derived from an EMBL/GenBank/DDBJ whole genome shotgun (WGS) entry which is preliminary data.</text>
</comment>
<evidence type="ECO:0000313" key="6">
    <source>
        <dbReference type="Proteomes" id="UP000240542"/>
    </source>
</evidence>
<dbReference type="EMBL" id="PYGA01000002">
    <property type="protein sequence ID" value="PSL00109.1"/>
    <property type="molecule type" value="Genomic_DNA"/>
</dbReference>
<keyword evidence="1 5" id="KW-0808">Transferase</keyword>
<dbReference type="GO" id="GO:0005886">
    <property type="term" value="C:plasma membrane"/>
    <property type="evidence" value="ECO:0007669"/>
    <property type="project" value="TreeGrafter"/>
</dbReference>
<feature type="domain" description="Phospholipid/glycerol acyltransferase" evidence="4">
    <location>
        <begin position="35"/>
        <end position="154"/>
    </location>
</feature>
<evidence type="ECO:0000256" key="2">
    <source>
        <dbReference type="ARBA" id="ARBA00023315"/>
    </source>
</evidence>
<dbReference type="SUPFAM" id="SSF69593">
    <property type="entry name" value="Glycerol-3-phosphate (1)-acyltransferase"/>
    <property type="match status" value="1"/>
</dbReference>
<organism evidence="5 6">
    <name type="scientific">Murinocardiopsis flavida</name>
    <dbReference type="NCBI Taxonomy" id="645275"/>
    <lineage>
        <taxon>Bacteria</taxon>
        <taxon>Bacillati</taxon>
        <taxon>Actinomycetota</taxon>
        <taxon>Actinomycetes</taxon>
        <taxon>Streptosporangiales</taxon>
        <taxon>Nocardiopsidaceae</taxon>
        <taxon>Murinocardiopsis</taxon>
    </lineage>
</organism>
<dbReference type="Pfam" id="PF01553">
    <property type="entry name" value="Acyltransferase"/>
    <property type="match status" value="1"/>
</dbReference>
<dbReference type="GO" id="GO:0003841">
    <property type="term" value="F:1-acylglycerol-3-phosphate O-acyltransferase activity"/>
    <property type="evidence" value="ECO:0007669"/>
    <property type="project" value="TreeGrafter"/>
</dbReference>
<evidence type="ECO:0000256" key="1">
    <source>
        <dbReference type="ARBA" id="ARBA00022679"/>
    </source>
</evidence>
<gene>
    <name evidence="5" type="ORF">CLV63_102235</name>
</gene>
<dbReference type="GO" id="GO:0006654">
    <property type="term" value="P:phosphatidic acid biosynthetic process"/>
    <property type="evidence" value="ECO:0007669"/>
    <property type="project" value="TreeGrafter"/>
</dbReference>
<keyword evidence="6" id="KW-1185">Reference proteome</keyword>
<feature type="region of interest" description="Disordered" evidence="3">
    <location>
        <begin position="223"/>
        <end position="247"/>
    </location>
</feature>
<dbReference type="RefSeq" id="WP_106581470.1">
    <property type="nucleotide sequence ID" value="NZ_PYGA01000002.1"/>
</dbReference>
<dbReference type="PANTHER" id="PTHR10434:SF11">
    <property type="entry name" value="1-ACYL-SN-GLYCEROL-3-PHOSPHATE ACYLTRANSFERASE"/>
    <property type="match status" value="1"/>
</dbReference>
<proteinExistence type="predicted"/>
<dbReference type="InterPro" id="IPR002123">
    <property type="entry name" value="Plipid/glycerol_acylTrfase"/>
</dbReference>
<keyword evidence="2 5" id="KW-0012">Acyltransferase</keyword>
<protein>
    <submittedName>
        <fullName evidence="5">1-acyl-sn-glycerol-3-phosphate acyltransferase</fullName>
    </submittedName>
</protein>
<evidence type="ECO:0000313" key="5">
    <source>
        <dbReference type="EMBL" id="PSL00109.1"/>
    </source>
</evidence>
<evidence type="ECO:0000259" key="4">
    <source>
        <dbReference type="SMART" id="SM00563"/>
    </source>
</evidence>
<dbReference type="OrthoDB" id="9806008at2"/>
<dbReference type="Proteomes" id="UP000240542">
    <property type="component" value="Unassembled WGS sequence"/>
</dbReference>
<evidence type="ECO:0000256" key="3">
    <source>
        <dbReference type="SAM" id="MobiDB-lite"/>
    </source>
</evidence>
<dbReference type="CDD" id="cd07989">
    <property type="entry name" value="LPLAT_AGPAT-like"/>
    <property type="match status" value="1"/>
</dbReference>
<dbReference type="SMART" id="SM00563">
    <property type="entry name" value="PlsC"/>
    <property type="match status" value="1"/>
</dbReference>